<evidence type="ECO:0000313" key="3">
    <source>
        <dbReference type="EMBL" id="MFD1631399.1"/>
    </source>
</evidence>
<dbReference type="InterPro" id="IPR012341">
    <property type="entry name" value="6hp_glycosidase-like_sf"/>
</dbReference>
<comment type="caution">
    <text evidence="3">The sequence shown here is derived from an EMBL/GenBank/DDBJ whole genome shotgun (WGS) entry which is preliminary data.</text>
</comment>
<dbReference type="EMBL" id="JBHUDG010000047">
    <property type="protein sequence ID" value="MFD1631399.1"/>
    <property type="molecule type" value="Genomic_DNA"/>
</dbReference>
<name>A0ABW4IH96_9SPHI</name>
<evidence type="ECO:0000256" key="2">
    <source>
        <dbReference type="ARBA" id="ARBA00038358"/>
    </source>
</evidence>
<proteinExistence type="inferred from homology"/>
<dbReference type="InterPro" id="IPR010905">
    <property type="entry name" value="Glyco_hydro_88"/>
</dbReference>
<comment type="similarity">
    <text evidence="2">Belongs to the glycosyl hydrolase 88 family.</text>
</comment>
<reference evidence="4" key="1">
    <citation type="journal article" date="2019" name="Int. J. Syst. Evol. Microbiol.">
        <title>The Global Catalogue of Microorganisms (GCM) 10K type strain sequencing project: providing services to taxonomists for standard genome sequencing and annotation.</title>
        <authorList>
            <consortium name="The Broad Institute Genomics Platform"/>
            <consortium name="The Broad Institute Genome Sequencing Center for Infectious Disease"/>
            <person name="Wu L."/>
            <person name="Ma J."/>
        </authorList>
    </citation>
    <scope>NUCLEOTIDE SEQUENCE [LARGE SCALE GENOMIC DNA]</scope>
    <source>
        <strain evidence="4">CCUG 53762</strain>
    </source>
</reference>
<accession>A0ABW4IH96</accession>
<keyword evidence="1 3" id="KW-0378">Hydrolase</keyword>
<dbReference type="Proteomes" id="UP001597118">
    <property type="component" value="Unassembled WGS sequence"/>
</dbReference>
<dbReference type="RefSeq" id="WP_379663767.1">
    <property type="nucleotide sequence ID" value="NZ_JBHUDG010000047.1"/>
</dbReference>
<dbReference type="PROSITE" id="PS51257">
    <property type="entry name" value="PROKAR_LIPOPROTEIN"/>
    <property type="match status" value="1"/>
</dbReference>
<evidence type="ECO:0000256" key="1">
    <source>
        <dbReference type="ARBA" id="ARBA00022801"/>
    </source>
</evidence>
<protein>
    <submittedName>
        <fullName evidence="3">Glycoside hydrolase family 88 protein</fullName>
    </submittedName>
</protein>
<dbReference type="InterPro" id="IPR008928">
    <property type="entry name" value="6-hairpin_glycosidase_sf"/>
</dbReference>
<dbReference type="PANTHER" id="PTHR36845">
    <property type="entry name" value="HYDROLASE, PUTATIVE (AFU_ORTHOLOGUE AFUA_7G05090)-RELATED"/>
    <property type="match status" value="1"/>
</dbReference>
<keyword evidence="4" id="KW-1185">Reference proteome</keyword>
<dbReference type="Pfam" id="PF07470">
    <property type="entry name" value="Glyco_hydro_88"/>
    <property type="match status" value="1"/>
</dbReference>
<dbReference type="Gene3D" id="1.50.10.10">
    <property type="match status" value="1"/>
</dbReference>
<dbReference type="PANTHER" id="PTHR36845:SF1">
    <property type="entry name" value="HYDROLASE, PUTATIVE (AFU_ORTHOLOGUE AFUA_7G05090)-RELATED"/>
    <property type="match status" value="1"/>
</dbReference>
<dbReference type="GO" id="GO:0016787">
    <property type="term" value="F:hydrolase activity"/>
    <property type="evidence" value="ECO:0007669"/>
    <property type="project" value="UniProtKB-KW"/>
</dbReference>
<evidence type="ECO:0000313" key="4">
    <source>
        <dbReference type="Proteomes" id="UP001597118"/>
    </source>
</evidence>
<gene>
    <name evidence="3" type="ORF">ACFSAH_16115</name>
</gene>
<dbReference type="SUPFAM" id="SSF48208">
    <property type="entry name" value="Six-hairpin glycosidases"/>
    <property type="match status" value="1"/>
</dbReference>
<sequence length="399" mass="45820">MIINNKITLTLLTGVVLTSCSTSIQTQKIVKQAQFQTDLLLQEIPKVDNKKGVLVSPRTVEHGQLVLVPSKDWTSGFFPGNLWYLYELTKDEKRKAEAEKFTAKIEKEKYNGNTHDMGFKIYCSFGNGYRLTGRQDYKEVIIQSAKTLITRFNPKVGAIRSWDHNSDKWDFPVIIDNMLNLELLFEATRLTGDSTYYNIAVTHANTTMKNHFRPDYSTWHVIGYNPKTGAVEKRNTHQGYSDDSAWARGQGWAIYGYTMCYRYTKNPAYLAQAENVAKFIFNNKNMPKDLIPYWDFDAPKIPNEPRDVSAAAVISSALYELSTYSKKEDYLKKAREMTHAMATKYKSAEGTNKGFILDHSTGHWPKNSEIDVPINYADYYYLEGIVRNNRIKKHESVVQ</sequence>
<dbReference type="InterPro" id="IPR052369">
    <property type="entry name" value="UG_Glycosaminoglycan_Hydrolase"/>
</dbReference>
<organism evidence="3 4">
    <name type="scientific">Pseudopedobacter beijingensis</name>
    <dbReference type="NCBI Taxonomy" id="1207056"/>
    <lineage>
        <taxon>Bacteria</taxon>
        <taxon>Pseudomonadati</taxon>
        <taxon>Bacteroidota</taxon>
        <taxon>Sphingobacteriia</taxon>
        <taxon>Sphingobacteriales</taxon>
        <taxon>Sphingobacteriaceae</taxon>
        <taxon>Pseudopedobacter</taxon>
    </lineage>
</organism>